<evidence type="ECO:0000256" key="2">
    <source>
        <dbReference type="PROSITE-ProRule" id="PRU00192"/>
    </source>
</evidence>
<dbReference type="STRING" id="1263082.A0A068S8D6"/>
<gene>
    <name evidence="6" type="ORF">LCOR_08947.1</name>
</gene>
<keyword evidence="4" id="KW-0472">Membrane</keyword>
<dbReference type="OrthoDB" id="5340910at2759"/>
<dbReference type="SMART" id="SM00326">
    <property type="entry name" value="SH3"/>
    <property type="match status" value="1"/>
</dbReference>
<evidence type="ECO:0000256" key="4">
    <source>
        <dbReference type="SAM" id="Phobius"/>
    </source>
</evidence>
<dbReference type="Proteomes" id="UP000027586">
    <property type="component" value="Unassembled WGS sequence"/>
</dbReference>
<keyword evidence="4" id="KW-1133">Transmembrane helix</keyword>
<evidence type="ECO:0000256" key="1">
    <source>
        <dbReference type="ARBA" id="ARBA00022443"/>
    </source>
</evidence>
<dbReference type="Pfam" id="PF14604">
    <property type="entry name" value="SH3_9"/>
    <property type="match status" value="1"/>
</dbReference>
<dbReference type="AlphaFoldDB" id="A0A068S8D6"/>
<dbReference type="EMBL" id="CBTN010000052">
    <property type="protein sequence ID" value="CDH58067.1"/>
    <property type="molecule type" value="Genomic_DNA"/>
</dbReference>
<dbReference type="SUPFAM" id="SSF50044">
    <property type="entry name" value="SH3-domain"/>
    <property type="match status" value="1"/>
</dbReference>
<feature type="region of interest" description="Disordered" evidence="3">
    <location>
        <begin position="499"/>
        <end position="579"/>
    </location>
</feature>
<dbReference type="InterPro" id="IPR001452">
    <property type="entry name" value="SH3_domain"/>
</dbReference>
<protein>
    <recommendedName>
        <fullName evidence="5">SH3 domain-containing protein</fullName>
    </recommendedName>
</protein>
<sequence length="591" mass="64035">MCVVHNICAGYTYNQAEDAKNSIKVAIVARLFLSTKAIIPLKEMAWRSRATVLIFFFFSCLLLSRVDAQLESDGCLKLESSTACRAFDQYYVAISALASSYSFLANVNSVASFDTSLQDHLATTSPMQEIGCANDTQYARYSLTQTCALLIHSTQSLTCNYNRGVSPEPMCQSSCDEWVDSISTLLQKGGSQCSTNAFQEQCDGWPAFSGTDGNCILGSDNEPDNCGFQDNNQAACDYCQNNSTDSCCSSVSCGAALSAGAIAGIVIGCVAAAAMIIAGLFYCWRQRQQQQRHHPRDSIHGGGGGNGGVGNNGGFVPISMQRYEDEARMNLVGGEAPMTPTEEKTQLPSTMSVEMAEVFCEVAHGYQPQMEDEMELREGDVVYLIFQLDDGWGYGLNLASSTPGVFPLVCVVQAREELLEQLLLPSSSSSSSNHVHNEKTLIEEEEEEDPERASMLSPNGNMSTIPSPLSSCNTSISNSALAARMQEFRDNVRRSISIGSLKRISRQPRPMPPVQVHHHDTMPTRRVSSIHQPLSPPLLSAPPVTSSSSSSSSRFALDANSQVHPLPPPPPPSSTTTTSEAYEMHHTILPH</sequence>
<feature type="domain" description="SH3" evidence="5">
    <location>
        <begin position="355"/>
        <end position="416"/>
    </location>
</feature>
<comment type="caution">
    <text evidence="6">The sequence shown here is derived from an EMBL/GenBank/DDBJ whole genome shotgun (WGS) entry which is preliminary data.</text>
</comment>
<evidence type="ECO:0000313" key="6">
    <source>
        <dbReference type="EMBL" id="CDH58067.1"/>
    </source>
</evidence>
<keyword evidence="7" id="KW-1185">Reference proteome</keyword>
<evidence type="ECO:0000259" key="5">
    <source>
        <dbReference type="PROSITE" id="PS50002"/>
    </source>
</evidence>
<dbReference type="InterPro" id="IPR036028">
    <property type="entry name" value="SH3-like_dom_sf"/>
</dbReference>
<dbReference type="Gene3D" id="2.30.30.40">
    <property type="entry name" value="SH3 Domains"/>
    <property type="match status" value="1"/>
</dbReference>
<keyword evidence="1 2" id="KW-0728">SH3 domain</keyword>
<reference evidence="6" key="1">
    <citation type="submission" date="2013-08" db="EMBL/GenBank/DDBJ databases">
        <title>Gene expansion shapes genome architecture in the human pathogen Lichtheimia corymbifera: an evolutionary genomics analysis in the ancient terrestrial Mucorales (Mucoromycotina).</title>
        <authorList>
            <person name="Schwartze V.U."/>
            <person name="Winter S."/>
            <person name="Shelest E."/>
            <person name="Marcet-Houben M."/>
            <person name="Horn F."/>
            <person name="Wehner S."/>
            <person name="Hoffmann K."/>
            <person name="Riege K."/>
            <person name="Sammeth M."/>
            <person name="Nowrousian M."/>
            <person name="Valiante V."/>
            <person name="Linde J."/>
            <person name="Jacobsen I.D."/>
            <person name="Marz M."/>
            <person name="Brakhage A.A."/>
            <person name="Gabaldon T."/>
            <person name="Bocker S."/>
            <person name="Voigt K."/>
        </authorList>
    </citation>
    <scope>NUCLEOTIDE SEQUENCE [LARGE SCALE GENOMIC DNA]</scope>
    <source>
        <strain evidence="6">FSU 9682</strain>
    </source>
</reference>
<organism evidence="6 7">
    <name type="scientific">Lichtheimia corymbifera JMRC:FSU:9682</name>
    <dbReference type="NCBI Taxonomy" id="1263082"/>
    <lineage>
        <taxon>Eukaryota</taxon>
        <taxon>Fungi</taxon>
        <taxon>Fungi incertae sedis</taxon>
        <taxon>Mucoromycota</taxon>
        <taxon>Mucoromycotina</taxon>
        <taxon>Mucoromycetes</taxon>
        <taxon>Mucorales</taxon>
        <taxon>Lichtheimiaceae</taxon>
        <taxon>Lichtheimia</taxon>
    </lineage>
</organism>
<evidence type="ECO:0000256" key="3">
    <source>
        <dbReference type="SAM" id="MobiDB-lite"/>
    </source>
</evidence>
<feature type="transmembrane region" description="Helical" evidence="4">
    <location>
        <begin position="256"/>
        <end position="284"/>
    </location>
</feature>
<proteinExistence type="predicted"/>
<accession>A0A068S8D6</accession>
<dbReference type="PROSITE" id="PS50002">
    <property type="entry name" value="SH3"/>
    <property type="match status" value="1"/>
</dbReference>
<dbReference type="VEuPathDB" id="FungiDB:LCOR_08947.1"/>
<feature type="region of interest" description="Disordered" evidence="3">
    <location>
        <begin position="426"/>
        <end position="471"/>
    </location>
</feature>
<feature type="compositionally biased region" description="Low complexity" evidence="3">
    <location>
        <begin position="541"/>
        <end position="553"/>
    </location>
</feature>
<name>A0A068S8D6_9FUNG</name>
<keyword evidence="4" id="KW-0812">Transmembrane</keyword>
<feature type="compositionally biased region" description="Polar residues" evidence="3">
    <location>
        <begin position="456"/>
        <end position="471"/>
    </location>
</feature>
<evidence type="ECO:0000313" key="7">
    <source>
        <dbReference type="Proteomes" id="UP000027586"/>
    </source>
</evidence>